<sequence length="114" mass="13086">MGAALRGKEFLVLALPGFVWKQLTGEEVSWTKDFVAVDSVLVKFLEAVERMDRETFESEFGNELTYTTVLSDQRTVELIPNGSRIVVRYEDREEFVRLVRTARLEESTEQVIAP</sequence>
<dbReference type="eggNOG" id="KOG0939">
    <property type="taxonomic scope" value="Eukaryota"/>
</dbReference>
<dbReference type="InterPro" id="IPR035983">
    <property type="entry name" value="Hect_E3_ubiquitin_ligase"/>
</dbReference>
<dbReference type="KEGG" id="asn:102385654"/>
<feature type="signal peptide" evidence="4">
    <location>
        <begin position="1"/>
        <end position="25"/>
    </location>
</feature>
<dbReference type="PANTHER" id="PTHR46654:SF1">
    <property type="entry name" value="E3 UBIQUITIN-PROTEIN LIGASE HECTD3"/>
    <property type="match status" value="1"/>
</dbReference>
<evidence type="ECO:0000256" key="4">
    <source>
        <dbReference type="SAM" id="SignalP"/>
    </source>
</evidence>
<dbReference type="Pfam" id="PF00632">
    <property type="entry name" value="HECT"/>
    <property type="match status" value="1"/>
</dbReference>
<dbReference type="Proteomes" id="UP000189705">
    <property type="component" value="Unplaced"/>
</dbReference>
<gene>
    <name evidence="7" type="primary">LOC102385654</name>
</gene>
<dbReference type="STRING" id="38654.A0A1U7SWJ4"/>
<dbReference type="Gene3D" id="3.90.1750.10">
    <property type="entry name" value="Hect, E3 ligase catalytic domains"/>
    <property type="match status" value="1"/>
</dbReference>
<evidence type="ECO:0000313" key="7">
    <source>
        <dbReference type="RefSeq" id="XP_006039446.2"/>
    </source>
</evidence>
<protein>
    <submittedName>
        <fullName evidence="7">E3 ubiquitin-protein ligase HECTD3-like</fullName>
    </submittedName>
</protein>
<dbReference type="GO" id="GO:0004842">
    <property type="term" value="F:ubiquitin-protein transferase activity"/>
    <property type="evidence" value="ECO:0007669"/>
    <property type="project" value="InterPro"/>
</dbReference>
<keyword evidence="6" id="KW-1185">Reference proteome</keyword>
<keyword evidence="2 3" id="KW-0833">Ubl conjugation pathway</keyword>
<dbReference type="GO" id="GO:0043161">
    <property type="term" value="P:proteasome-mediated ubiquitin-dependent protein catabolic process"/>
    <property type="evidence" value="ECO:0007669"/>
    <property type="project" value="TreeGrafter"/>
</dbReference>
<evidence type="ECO:0000256" key="2">
    <source>
        <dbReference type="ARBA" id="ARBA00022786"/>
    </source>
</evidence>
<reference evidence="7" key="1">
    <citation type="submission" date="2025-08" db="UniProtKB">
        <authorList>
            <consortium name="RefSeq"/>
        </authorList>
    </citation>
    <scope>IDENTIFICATION</scope>
</reference>
<dbReference type="AlphaFoldDB" id="A0A1U7SWJ4"/>
<dbReference type="InParanoid" id="A0A1U7SWJ4"/>
<accession>A0A1U7SWJ4</accession>
<dbReference type="Gene3D" id="3.30.2160.10">
    <property type="entry name" value="Hect, E3 ligase catalytic domain"/>
    <property type="match status" value="1"/>
</dbReference>
<keyword evidence="1" id="KW-0808">Transferase</keyword>
<feature type="domain" description="HECT" evidence="5">
    <location>
        <begin position="1"/>
        <end position="114"/>
    </location>
</feature>
<dbReference type="GeneID" id="102385654"/>
<evidence type="ECO:0000256" key="3">
    <source>
        <dbReference type="PROSITE-ProRule" id="PRU00104"/>
    </source>
</evidence>
<evidence type="ECO:0000259" key="5">
    <source>
        <dbReference type="PROSITE" id="PS50237"/>
    </source>
</evidence>
<name>A0A1U7SWJ4_ALLSI</name>
<dbReference type="PANTHER" id="PTHR46654">
    <property type="entry name" value="E3 UBIQUITIN-PROTEIN LIGASE HECTD3"/>
    <property type="match status" value="1"/>
</dbReference>
<dbReference type="SUPFAM" id="SSF56204">
    <property type="entry name" value="Hect, E3 ligase catalytic domain"/>
    <property type="match status" value="1"/>
</dbReference>
<proteinExistence type="predicted"/>
<feature type="chain" id="PRO_5018273601" evidence="4">
    <location>
        <begin position="26"/>
        <end position="114"/>
    </location>
</feature>
<keyword evidence="4" id="KW-0732">Signal</keyword>
<evidence type="ECO:0000313" key="6">
    <source>
        <dbReference type="Proteomes" id="UP000189705"/>
    </source>
</evidence>
<dbReference type="PROSITE" id="PS50237">
    <property type="entry name" value="HECT"/>
    <property type="match status" value="1"/>
</dbReference>
<evidence type="ECO:0000256" key="1">
    <source>
        <dbReference type="ARBA" id="ARBA00022679"/>
    </source>
</evidence>
<comment type="caution">
    <text evidence="3">Lacks conserved residue(s) required for the propagation of feature annotation.</text>
</comment>
<organism evidence="6 7">
    <name type="scientific">Alligator sinensis</name>
    <name type="common">Chinese alligator</name>
    <dbReference type="NCBI Taxonomy" id="38654"/>
    <lineage>
        <taxon>Eukaryota</taxon>
        <taxon>Metazoa</taxon>
        <taxon>Chordata</taxon>
        <taxon>Craniata</taxon>
        <taxon>Vertebrata</taxon>
        <taxon>Euteleostomi</taxon>
        <taxon>Archelosauria</taxon>
        <taxon>Archosauria</taxon>
        <taxon>Crocodylia</taxon>
        <taxon>Alligatoridae</taxon>
        <taxon>Alligatorinae</taxon>
        <taxon>Alligator</taxon>
    </lineage>
</organism>
<dbReference type="InterPro" id="IPR000569">
    <property type="entry name" value="HECT_dom"/>
</dbReference>
<dbReference type="InterPro" id="IPR042469">
    <property type="entry name" value="HECTD3"/>
</dbReference>
<dbReference type="RefSeq" id="XP_006039446.2">
    <property type="nucleotide sequence ID" value="XM_006039384.2"/>
</dbReference>